<reference evidence="1" key="2">
    <citation type="journal article" date="2015" name="Data Brief">
        <title>Shoot transcriptome of the giant reed, Arundo donax.</title>
        <authorList>
            <person name="Barrero R.A."/>
            <person name="Guerrero F.D."/>
            <person name="Moolhuijzen P."/>
            <person name="Goolsby J.A."/>
            <person name="Tidwell J."/>
            <person name="Bellgard S.E."/>
            <person name="Bellgard M.I."/>
        </authorList>
    </citation>
    <scope>NUCLEOTIDE SEQUENCE</scope>
    <source>
        <tissue evidence="1">Shoot tissue taken approximately 20 cm above the soil surface</tissue>
    </source>
</reference>
<organism evidence="1">
    <name type="scientific">Arundo donax</name>
    <name type="common">Giant reed</name>
    <name type="synonym">Donax arundinaceus</name>
    <dbReference type="NCBI Taxonomy" id="35708"/>
    <lineage>
        <taxon>Eukaryota</taxon>
        <taxon>Viridiplantae</taxon>
        <taxon>Streptophyta</taxon>
        <taxon>Embryophyta</taxon>
        <taxon>Tracheophyta</taxon>
        <taxon>Spermatophyta</taxon>
        <taxon>Magnoliopsida</taxon>
        <taxon>Liliopsida</taxon>
        <taxon>Poales</taxon>
        <taxon>Poaceae</taxon>
        <taxon>PACMAD clade</taxon>
        <taxon>Arundinoideae</taxon>
        <taxon>Arundineae</taxon>
        <taxon>Arundo</taxon>
    </lineage>
</organism>
<dbReference type="EMBL" id="GBRH01268558">
    <property type="protein sequence ID" value="JAD29337.1"/>
    <property type="molecule type" value="Transcribed_RNA"/>
</dbReference>
<protein>
    <submittedName>
        <fullName evidence="1">Uncharacterized protein</fullName>
    </submittedName>
</protein>
<reference evidence="1" key="1">
    <citation type="submission" date="2014-09" db="EMBL/GenBank/DDBJ databases">
        <authorList>
            <person name="Magalhaes I.L.F."/>
            <person name="Oliveira U."/>
            <person name="Santos F.R."/>
            <person name="Vidigal T.H.D.A."/>
            <person name="Brescovit A.D."/>
            <person name="Santos A.J."/>
        </authorList>
    </citation>
    <scope>NUCLEOTIDE SEQUENCE</scope>
    <source>
        <tissue evidence="1">Shoot tissue taken approximately 20 cm above the soil surface</tissue>
    </source>
</reference>
<sequence>MKRLINQKQQHIAGDTNYLFRLI</sequence>
<proteinExistence type="predicted"/>
<name>A0A0A8Z3A3_ARUDO</name>
<accession>A0A0A8Z3A3</accession>
<evidence type="ECO:0000313" key="1">
    <source>
        <dbReference type="EMBL" id="JAD29337.1"/>
    </source>
</evidence>
<dbReference type="AlphaFoldDB" id="A0A0A8Z3A3"/>